<keyword evidence="7" id="KW-1185">Reference proteome</keyword>
<dbReference type="KEGG" id="sdn:Sden_2800"/>
<organism evidence="6 7">
    <name type="scientific">Shewanella denitrificans (strain OS217 / ATCC BAA-1090 / DSM 15013)</name>
    <dbReference type="NCBI Taxonomy" id="318161"/>
    <lineage>
        <taxon>Bacteria</taxon>
        <taxon>Pseudomonadati</taxon>
        <taxon>Pseudomonadota</taxon>
        <taxon>Gammaproteobacteria</taxon>
        <taxon>Alteromonadales</taxon>
        <taxon>Shewanellaceae</taxon>
        <taxon>Shewanella</taxon>
    </lineage>
</organism>
<protein>
    <submittedName>
        <fullName evidence="6">LysR, substrate-binding</fullName>
    </submittedName>
</protein>
<dbReference type="GO" id="GO:0003677">
    <property type="term" value="F:DNA binding"/>
    <property type="evidence" value="ECO:0007669"/>
    <property type="project" value="UniProtKB-KW"/>
</dbReference>
<dbReference type="RefSeq" id="WP_011497229.1">
    <property type="nucleotide sequence ID" value="NC_007954.1"/>
</dbReference>
<keyword evidence="2" id="KW-0805">Transcription regulation</keyword>
<evidence type="ECO:0000259" key="5">
    <source>
        <dbReference type="PROSITE" id="PS50931"/>
    </source>
</evidence>
<sequence>MDWLTATKSFNLLVEHGSFSQAAAVAEISPSAMSKRIDWLEKQLGLSLFVRTTRQVNLTEAGFDFLSRSKDLVGQFEDMISETQQFANRPSGTLRVAANSVVGSAILMPCIEAFLVLYPEVTLHLDILPFGEFPDLDHDLVLCRKFDNFNSSAHRGTKLYNYRVGLYAAPHYLANNPAITQLADVSEHKMVMNNYYRKQGRLEMANGESCELNNFNFISDNVDALLYAATKGMGLFFASPLYLKRELEQGLLVPVLPHLQGQEMELWGFYPNKKYLPIKTRLLLDFLKAKLVST</sequence>
<dbReference type="InterPro" id="IPR058163">
    <property type="entry name" value="LysR-type_TF_proteobact-type"/>
</dbReference>
<dbReference type="eggNOG" id="COG0583">
    <property type="taxonomic scope" value="Bacteria"/>
</dbReference>
<dbReference type="Gene3D" id="3.40.190.290">
    <property type="match status" value="1"/>
</dbReference>
<dbReference type="HOGENOM" id="CLU_039613_16_2_6"/>
<dbReference type="Pfam" id="PF03466">
    <property type="entry name" value="LysR_substrate"/>
    <property type="match status" value="1"/>
</dbReference>
<name>Q12KE7_SHEDO</name>
<dbReference type="STRING" id="318161.Sden_2800"/>
<evidence type="ECO:0000256" key="3">
    <source>
        <dbReference type="ARBA" id="ARBA00023125"/>
    </source>
</evidence>
<dbReference type="InterPro" id="IPR000847">
    <property type="entry name" value="LysR_HTH_N"/>
</dbReference>
<proteinExistence type="inferred from homology"/>
<accession>Q12KE7</accession>
<dbReference type="InterPro" id="IPR036390">
    <property type="entry name" value="WH_DNA-bd_sf"/>
</dbReference>
<dbReference type="PANTHER" id="PTHR30537:SF5">
    <property type="entry name" value="HTH-TYPE TRANSCRIPTIONAL ACTIVATOR TTDR-RELATED"/>
    <property type="match status" value="1"/>
</dbReference>
<dbReference type="PANTHER" id="PTHR30537">
    <property type="entry name" value="HTH-TYPE TRANSCRIPTIONAL REGULATOR"/>
    <property type="match status" value="1"/>
</dbReference>
<dbReference type="Pfam" id="PF00126">
    <property type="entry name" value="HTH_1"/>
    <property type="match status" value="1"/>
</dbReference>
<feature type="domain" description="HTH lysR-type" evidence="5">
    <location>
        <begin position="1"/>
        <end position="59"/>
    </location>
</feature>
<keyword evidence="3" id="KW-0238">DNA-binding</keyword>
<dbReference type="InterPro" id="IPR036388">
    <property type="entry name" value="WH-like_DNA-bd_sf"/>
</dbReference>
<dbReference type="SUPFAM" id="SSF53850">
    <property type="entry name" value="Periplasmic binding protein-like II"/>
    <property type="match status" value="1"/>
</dbReference>
<evidence type="ECO:0000313" key="7">
    <source>
        <dbReference type="Proteomes" id="UP000001982"/>
    </source>
</evidence>
<dbReference type="OrthoDB" id="6706085at2"/>
<gene>
    <name evidence="6" type="ordered locus">Sden_2800</name>
</gene>
<dbReference type="SUPFAM" id="SSF46785">
    <property type="entry name" value="Winged helix' DNA-binding domain"/>
    <property type="match status" value="1"/>
</dbReference>
<keyword evidence="4" id="KW-0804">Transcription</keyword>
<dbReference type="FunFam" id="1.10.10.10:FF:000001">
    <property type="entry name" value="LysR family transcriptional regulator"/>
    <property type="match status" value="1"/>
</dbReference>
<dbReference type="GO" id="GO:0003700">
    <property type="term" value="F:DNA-binding transcription factor activity"/>
    <property type="evidence" value="ECO:0007669"/>
    <property type="project" value="InterPro"/>
</dbReference>
<comment type="similarity">
    <text evidence="1">Belongs to the LysR transcriptional regulatory family.</text>
</comment>
<evidence type="ECO:0000256" key="1">
    <source>
        <dbReference type="ARBA" id="ARBA00009437"/>
    </source>
</evidence>
<dbReference type="PROSITE" id="PS50931">
    <property type="entry name" value="HTH_LYSR"/>
    <property type="match status" value="1"/>
</dbReference>
<evidence type="ECO:0000313" key="6">
    <source>
        <dbReference type="EMBL" id="ABE56079.1"/>
    </source>
</evidence>
<reference evidence="6 7" key="1">
    <citation type="submission" date="2006-03" db="EMBL/GenBank/DDBJ databases">
        <title>Complete sequence of Shewanella denitrificans OS217.</title>
        <authorList>
            <consortium name="US DOE Joint Genome Institute"/>
            <person name="Copeland A."/>
            <person name="Lucas S."/>
            <person name="Lapidus A."/>
            <person name="Barry K."/>
            <person name="Detter J.C."/>
            <person name="Glavina del Rio T."/>
            <person name="Hammon N."/>
            <person name="Israni S."/>
            <person name="Dalin E."/>
            <person name="Tice H."/>
            <person name="Pitluck S."/>
            <person name="Brettin T."/>
            <person name="Bruce D."/>
            <person name="Han C."/>
            <person name="Tapia R."/>
            <person name="Gilna P."/>
            <person name="Kiss H."/>
            <person name="Schmutz J."/>
            <person name="Larimer F."/>
            <person name="Land M."/>
            <person name="Hauser L."/>
            <person name="Kyrpides N."/>
            <person name="Lykidis A."/>
            <person name="Richardson P."/>
        </authorList>
    </citation>
    <scope>NUCLEOTIDE SEQUENCE [LARGE SCALE GENOMIC DNA]</scope>
    <source>
        <strain evidence="7">OS217 / ATCC BAA-1090 / DSM 15013</strain>
    </source>
</reference>
<evidence type="ECO:0000256" key="4">
    <source>
        <dbReference type="ARBA" id="ARBA00023163"/>
    </source>
</evidence>
<evidence type="ECO:0000256" key="2">
    <source>
        <dbReference type="ARBA" id="ARBA00023015"/>
    </source>
</evidence>
<dbReference type="InterPro" id="IPR005119">
    <property type="entry name" value="LysR_subst-bd"/>
</dbReference>
<dbReference type="Proteomes" id="UP000001982">
    <property type="component" value="Chromosome"/>
</dbReference>
<dbReference type="EMBL" id="CP000302">
    <property type="protein sequence ID" value="ABE56079.1"/>
    <property type="molecule type" value="Genomic_DNA"/>
</dbReference>
<dbReference type="Gene3D" id="1.10.10.10">
    <property type="entry name" value="Winged helix-like DNA-binding domain superfamily/Winged helix DNA-binding domain"/>
    <property type="match status" value="1"/>
</dbReference>
<dbReference type="AlphaFoldDB" id="Q12KE7"/>